<gene>
    <name evidence="1" type="ORF">S01H1_09496</name>
</gene>
<organism evidence="1">
    <name type="scientific">marine sediment metagenome</name>
    <dbReference type="NCBI Taxonomy" id="412755"/>
    <lineage>
        <taxon>unclassified sequences</taxon>
        <taxon>metagenomes</taxon>
        <taxon>ecological metagenomes</taxon>
    </lineage>
</organism>
<accession>X0U6J6</accession>
<reference evidence="1" key="1">
    <citation type="journal article" date="2014" name="Front. Microbiol.">
        <title>High frequency of phylogenetically diverse reductive dehalogenase-homologous genes in deep subseafloor sedimentary metagenomes.</title>
        <authorList>
            <person name="Kawai M."/>
            <person name="Futagami T."/>
            <person name="Toyoda A."/>
            <person name="Takaki Y."/>
            <person name="Nishi S."/>
            <person name="Hori S."/>
            <person name="Arai W."/>
            <person name="Tsubouchi T."/>
            <person name="Morono Y."/>
            <person name="Uchiyama I."/>
            <person name="Ito T."/>
            <person name="Fujiyama A."/>
            <person name="Inagaki F."/>
            <person name="Takami H."/>
        </authorList>
    </citation>
    <scope>NUCLEOTIDE SEQUENCE</scope>
    <source>
        <strain evidence="1">Expedition CK06-06</strain>
    </source>
</reference>
<protein>
    <submittedName>
        <fullName evidence="1">Uncharacterized protein</fullName>
    </submittedName>
</protein>
<proteinExistence type="predicted"/>
<dbReference type="EMBL" id="BARS01004852">
    <property type="protein sequence ID" value="GAF84130.1"/>
    <property type="molecule type" value="Genomic_DNA"/>
</dbReference>
<feature type="non-terminal residue" evidence="1">
    <location>
        <position position="76"/>
    </location>
</feature>
<comment type="caution">
    <text evidence="1">The sequence shown here is derived from an EMBL/GenBank/DDBJ whole genome shotgun (WGS) entry which is preliminary data.</text>
</comment>
<dbReference type="AlphaFoldDB" id="X0U6J6"/>
<evidence type="ECO:0000313" key="1">
    <source>
        <dbReference type="EMBL" id="GAF84130.1"/>
    </source>
</evidence>
<sequence>MTGRERVKAALTFNKPDRVPRDLWALPYIILFRKDELDSILSKYPMDIGFSEISLNFTEDQLQLTAKKGKYADDWG</sequence>
<name>X0U6J6_9ZZZZ</name>